<evidence type="ECO:0000256" key="6">
    <source>
        <dbReference type="ARBA" id="ARBA00022741"/>
    </source>
</evidence>
<evidence type="ECO:0000313" key="13">
    <source>
        <dbReference type="Proteomes" id="UP000004699"/>
    </source>
</evidence>
<keyword evidence="4 11" id="KW-0028">Amino-acid biosynthesis</keyword>
<dbReference type="GO" id="GO:0005829">
    <property type="term" value="C:cytosol"/>
    <property type="evidence" value="ECO:0007669"/>
    <property type="project" value="TreeGrafter"/>
</dbReference>
<comment type="cofactor">
    <cofactor evidence="11">
        <name>Mg(2+)</name>
        <dbReference type="ChEBI" id="CHEBI:18420"/>
    </cofactor>
    <text evidence="11">Binds 1 Mg(2+) ion per subunit.</text>
</comment>
<keyword evidence="9 11" id="KW-0057">Aromatic amino acid biosynthesis</keyword>
<keyword evidence="13" id="KW-1185">Reference proteome</keyword>
<dbReference type="AlphaFoldDB" id="B8KUU1"/>
<dbReference type="PANTHER" id="PTHR21087:SF16">
    <property type="entry name" value="SHIKIMATE KINASE 1, CHLOROPLASTIC"/>
    <property type="match status" value="1"/>
</dbReference>
<protein>
    <recommendedName>
        <fullName evidence="3 11">Shikimate kinase</fullName>
        <shortName evidence="11">SK</shortName>
        <ecNumber evidence="3 11">2.7.1.71</ecNumber>
    </recommendedName>
</protein>
<evidence type="ECO:0000313" key="12">
    <source>
        <dbReference type="EMBL" id="EED36432.1"/>
    </source>
</evidence>
<dbReference type="HOGENOM" id="CLU_057607_2_2_6"/>
<reference evidence="13" key="1">
    <citation type="journal article" date="2013" name="BMC Microbiol.">
        <title>Taxonomy and evolution of bacteriochlorophyll a-containing members of the OM60/NOR5 clade of marine gammaproteobacteria: description of Luminiphilus syltensis gen. nov., sp. nov., reclassification of Haliea rubra as Pseudohaliea rubra gen. nov., comb. nov., and emendation of Chromatocurvus halotolerans.</title>
        <authorList>
            <person name="Spring S."/>
            <person name="Riedel T."/>
            <person name="Sproer C."/>
            <person name="Yan S."/>
            <person name="Harder J."/>
            <person name="Fuchs B.M."/>
        </authorList>
    </citation>
    <scope>NUCLEOTIDE SEQUENCE [LARGE SCALE GENOMIC DNA]</scope>
    <source>
        <strain evidence="13">NOR51-B</strain>
    </source>
</reference>
<feature type="binding site" evidence="11">
    <location>
        <position position="127"/>
    </location>
    <ligand>
        <name>substrate</name>
    </ligand>
</feature>
<dbReference type="InterPro" id="IPR000623">
    <property type="entry name" value="Shikimate_kinase/TSH1"/>
</dbReference>
<dbReference type="GO" id="GO:0005524">
    <property type="term" value="F:ATP binding"/>
    <property type="evidence" value="ECO:0007669"/>
    <property type="project" value="UniProtKB-UniRule"/>
</dbReference>
<dbReference type="PANTHER" id="PTHR21087">
    <property type="entry name" value="SHIKIMATE KINASE"/>
    <property type="match status" value="1"/>
</dbReference>
<comment type="pathway">
    <text evidence="1 11">Metabolic intermediate biosynthesis; chorismate biosynthesis; chorismate from D-erythrose 4-phosphate and phosphoenolpyruvate: step 5/7.</text>
</comment>
<dbReference type="SUPFAM" id="SSF52540">
    <property type="entry name" value="P-loop containing nucleoside triphosphate hydrolases"/>
    <property type="match status" value="1"/>
</dbReference>
<evidence type="ECO:0000256" key="7">
    <source>
        <dbReference type="ARBA" id="ARBA00022777"/>
    </source>
</evidence>
<keyword evidence="5 11" id="KW-0808">Transferase</keyword>
<keyword evidence="7 11" id="KW-0418">Kinase</keyword>
<dbReference type="Proteomes" id="UP000004699">
    <property type="component" value="Unassembled WGS sequence"/>
</dbReference>
<sequence length="171" mass="18503">MGAGKSTIGRQLAVKMGREFVDSDSEIEHRTGADIPWIFDVEGESGFRDREQAIIAELAQRQNIVVATGGGAILREANRAVMAAAGVVVYLQASIRAQVKRTAQDRSRPLLATGNRQQILTDLMRVREPLYSGAADITVKTEGSGSRKAVDRIIAELVKMDMEPNGHTAVS</sequence>
<dbReference type="UniPathway" id="UPA00053">
    <property type="reaction ID" value="UER00088"/>
</dbReference>
<dbReference type="eggNOG" id="COG0703">
    <property type="taxonomic scope" value="Bacteria"/>
</dbReference>
<dbReference type="GO" id="GO:0008652">
    <property type="term" value="P:amino acid biosynthetic process"/>
    <property type="evidence" value="ECO:0007669"/>
    <property type="project" value="UniProtKB-KW"/>
</dbReference>
<evidence type="ECO:0000256" key="9">
    <source>
        <dbReference type="ARBA" id="ARBA00023141"/>
    </source>
</evidence>
<proteinExistence type="inferred from homology"/>
<organism evidence="12 13">
    <name type="scientific">Luminiphilus syltensis NOR5-1B</name>
    <dbReference type="NCBI Taxonomy" id="565045"/>
    <lineage>
        <taxon>Bacteria</taxon>
        <taxon>Pseudomonadati</taxon>
        <taxon>Pseudomonadota</taxon>
        <taxon>Gammaproteobacteria</taxon>
        <taxon>Cellvibrionales</taxon>
        <taxon>Halieaceae</taxon>
        <taxon>Luminiphilus</taxon>
    </lineage>
</organism>
<comment type="catalytic activity">
    <reaction evidence="10 11">
        <text>shikimate + ATP = 3-phosphoshikimate + ADP + H(+)</text>
        <dbReference type="Rhea" id="RHEA:13121"/>
        <dbReference type="ChEBI" id="CHEBI:15378"/>
        <dbReference type="ChEBI" id="CHEBI:30616"/>
        <dbReference type="ChEBI" id="CHEBI:36208"/>
        <dbReference type="ChEBI" id="CHEBI:145989"/>
        <dbReference type="ChEBI" id="CHEBI:456216"/>
        <dbReference type="EC" id="2.7.1.71"/>
    </reaction>
</comment>
<dbReference type="GO" id="GO:0009073">
    <property type="term" value="P:aromatic amino acid family biosynthetic process"/>
    <property type="evidence" value="ECO:0007669"/>
    <property type="project" value="UniProtKB-KW"/>
</dbReference>
<dbReference type="Pfam" id="PF01202">
    <property type="entry name" value="SKI"/>
    <property type="match status" value="1"/>
</dbReference>
<dbReference type="InterPro" id="IPR031322">
    <property type="entry name" value="Shikimate/glucono_kinase"/>
</dbReference>
<evidence type="ECO:0000256" key="3">
    <source>
        <dbReference type="ARBA" id="ARBA00012154"/>
    </source>
</evidence>
<keyword evidence="11" id="KW-0963">Cytoplasm</keyword>
<accession>B8KUU1</accession>
<comment type="caution">
    <text evidence="11">Lacks conserved residue(s) required for the propagation of feature annotation.</text>
</comment>
<dbReference type="CDD" id="cd00464">
    <property type="entry name" value="SK"/>
    <property type="match status" value="1"/>
</dbReference>
<dbReference type="Gene3D" id="3.40.50.300">
    <property type="entry name" value="P-loop containing nucleotide triphosphate hydrolases"/>
    <property type="match status" value="1"/>
</dbReference>
<feature type="binding site" evidence="11">
    <location>
        <begin position="2"/>
        <end position="7"/>
    </location>
    <ligand>
        <name>ATP</name>
        <dbReference type="ChEBI" id="CHEBI:30616"/>
    </ligand>
</feature>
<keyword evidence="8 11" id="KW-0067">ATP-binding</keyword>
<dbReference type="PRINTS" id="PR01100">
    <property type="entry name" value="SHIKIMTKNASE"/>
</dbReference>
<feature type="binding site" evidence="11">
    <location>
        <position position="24"/>
    </location>
    <ligand>
        <name>substrate</name>
    </ligand>
</feature>
<dbReference type="EC" id="2.7.1.71" evidence="3 11"/>
<comment type="subcellular location">
    <subcellularLocation>
        <location evidence="11">Cytoplasm</location>
    </subcellularLocation>
</comment>
<comment type="similarity">
    <text evidence="2 11">Belongs to the shikimate kinase family.</text>
</comment>
<dbReference type="InterPro" id="IPR023000">
    <property type="entry name" value="Shikimate_kinase_CS"/>
</dbReference>
<dbReference type="EMBL" id="DS999411">
    <property type="protein sequence ID" value="EED36432.1"/>
    <property type="molecule type" value="Genomic_DNA"/>
</dbReference>
<feature type="binding site" evidence="11">
    <location>
        <position position="70"/>
    </location>
    <ligand>
        <name>substrate</name>
    </ligand>
</feature>
<dbReference type="HAMAP" id="MF_00109">
    <property type="entry name" value="Shikimate_kinase"/>
    <property type="match status" value="1"/>
</dbReference>
<dbReference type="STRING" id="565045.NOR51B_2383"/>
<keyword evidence="11" id="KW-0460">Magnesium</keyword>
<evidence type="ECO:0000256" key="1">
    <source>
        <dbReference type="ARBA" id="ARBA00004842"/>
    </source>
</evidence>
<evidence type="ECO:0000256" key="4">
    <source>
        <dbReference type="ARBA" id="ARBA00022605"/>
    </source>
</evidence>
<keyword evidence="11" id="KW-0479">Metal-binding</keyword>
<gene>
    <name evidence="12" type="primary">aroK_1</name>
    <name evidence="11" type="synonym">aroK</name>
    <name evidence="12" type="ORF">NOR51B_2383</name>
</gene>
<dbReference type="GO" id="GO:0000287">
    <property type="term" value="F:magnesium ion binding"/>
    <property type="evidence" value="ECO:0007669"/>
    <property type="project" value="UniProtKB-UniRule"/>
</dbReference>
<evidence type="ECO:0000256" key="10">
    <source>
        <dbReference type="ARBA" id="ARBA00048567"/>
    </source>
</evidence>
<evidence type="ECO:0000256" key="8">
    <source>
        <dbReference type="ARBA" id="ARBA00022840"/>
    </source>
</evidence>
<evidence type="ECO:0000256" key="2">
    <source>
        <dbReference type="ARBA" id="ARBA00006997"/>
    </source>
</evidence>
<dbReference type="NCBIfam" id="NF003456">
    <property type="entry name" value="PRK05057.1"/>
    <property type="match status" value="1"/>
</dbReference>
<feature type="binding site" evidence="11">
    <location>
        <position position="48"/>
    </location>
    <ligand>
        <name>substrate</name>
    </ligand>
</feature>
<evidence type="ECO:0000256" key="5">
    <source>
        <dbReference type="ARBA" id="ARBA00022679"/>
    </source>
</evidence>
<comment type="function">
    <text evidence="11">Catalyzes the specific phosphorylation of the 3-hydroxyl group of shikimic acid using ATP as a cosubstrate.</text>
</comment>
<dbReference type="GO" id="GO:0004765">
    <property type="term" value="F:shikimate kinase activity"/>
    <property type="evidence" value="ECO:0007669"/>
    <property type="project" value="UniProtKB-UniRule"/>
</dbReference>
<comment type="subunit">
    <text evidence="11">Monomer.</text>
</comment>
<feature type="binding site" evidence="11">
    <location>
        <position position="108"/>
    </location>
    <ligand>
        <name>ATP</name>
        <dbReference type="ChEBI" id="CHEBI:30616"/>
    </ligand>
</feature>
<name>B8KUU1_9GAMM</name>
<feature type="binding site" evidence="11">
    <location>
        <position position="6"/>
    </location>
    <ligand>
        <name>Mg(2+)</name>
        <dbReference type="ChEBI" id="CHEBI:18420"/>
    </ligand>
</feature>
<evidence type="ECO:0000256" key="11">
    <source>
        <dbReference type="HAMAP-Rule" id="MF_00109"/>
    </source>
</evidence>
<keyword evidence="6 11" id="KW-0547">Nucleotide-binding</keyword>
<dbReference type="PROSITE" id="PS01128">
    <property type="entry name" value="SHIKIMATE_KINASE"/>
    <property type="match status" value="1"/>
</dbReference>
<dbReference type="InterPro" id="IPR027417">
    <property type="entry name" value="P-loop_NTPase"/>
</dbReference>
<dbReference type="GO" id="GO:0009423">
    <property type="term" value="P:chorismate biosynthetic process"/>
    <property type="evidence" value="ECO:0007669"/>
    <property type="project" value="UniProtKB-UniRule"/>
</dbReference>